<dbReference type="STRING" id="1054996.SAMN05444414_10271"/>
<dbReference type="Proteomes" id="UP000184191">
    <property type="component" value="Unassembled WGS sequence"/>
</dbReference>
<keyword evidence="3" id="KW-1185">Reference proteome</keyword>
<name>A0A1M6W2M7_9RHOB</name>
<reference evidence="3" key="1">
    <citation type="submission" date="2016-11" db="EMBL/GenBank/DDBJ databases">
        <authorList>
            <person name="Varghese N."/>
            <person name="Submissions S."/>
        </authorList>
    </citation>
    <scope>NUCLEOTIDE SEQUENCE [LARGE SCALE GENOMIC DNA]</scope>
    <source>
        <strain evidence="3">DSM 29327</strain>
    </source>
</reference>
<dbReference type="OrthoDB" id="7875085at2"/>
<gene>
    <name evidence="2" type="ORF">SAMN05444414_10271</name>
</gene>
<evidence type="ECO:0000313" key="3">
    <source>
        <dbReference type="Proteomes" id="UP000184191"/>
    </source>
</evidence>
<accession>A0A1M6W2M7</accession>
<protein>
    <submittedName>
        <fullName evidence="2">Uncharacterized protein</fullName>
    </submittedName>
</protein>
<sequence>MGLLSSLTAGFALAVFASPGFAEGPRVYAYESGANYCPTGLQPVSLNGVICCGQPNQVKSYQQVKAHPVRKKIRHHRATQVSARAHLDCPVGAKGCN</sequence>
<proteinExistence type="predicted"/>
<feature type="signal peptide" evidence="1">
    <location>
        <begin position="1"/>
        <end position="22"/>
    </location>
</feature>
<keyword evidence="1" id="KW-0732">Signal</keyword>
<dbReference type="AlphaFoldDB" id="A0A1M6W2M7"/>
<dbReference type="RefSeq" id="WP_073194792.1">
    <property type="nucleotide sequence ID" value="NZ_FRBN01000002.1"/>
</dbReference>
<dbReference type="EMBL" id="FRBN01000002">
    <property type="protein sequence ID" value="SHK87907.1"/>
    <property type="molecule type" value="Genomic_DNA"/>
</dbReference>
<feature type="chain" id="PRO_5009921916" evidence="1">
    <location>
        <begin position="23"/>
        <end position="97"/>
    </location>
</feature>
<evidence type="ECO:0000313" key="2">
    <source>
        <dbReference type="EMBL" id="SHK87907.1"/>
    </source>
</evidence>
<organism evidence="2 3">
    <name type="scientific">Roseovarius marisflavi</name>
    <dbReference type="NCBI Taxonomy" id="1054996"/>
    <lineage>
        <taxon>Bacteria</taxon>
        <taxon>Pseudomonadati</taxon>
        <taxon>Pseudomonadota</taxon>
        <taxon>Alphaproteobacteria</taxon>
        <taxon>Rhodobacterales</taxon>
        <taxon>Roseobacteraceae</taxon>
        <taxon>Roseovarius</taxon>
    </lineage>
</organism>
<evidence type="ECO:0000256" key="1">
    <source>
        <dbReference type="SAM" id="SignalP"/>
    </source>
</evidence>